<dbReference type="AlphaFoldDB" id="A0AAV2HF80"/>
<name>A0AAV2HF80_LYMST</name>
<feature type="disulfide bond" evidence="12">
    <location>
        <begin position="60"/>
        <end position="77"/>
    </location>
</feature>
<dbReference type="Proteomes" id="UP001497497">
    <property type="component" value="Unassembled WGS sequence"/>
</dbReference>
<evidence type="ECO:0000256" key="13">
    <source>
        <dbReference type="RuleBase" id="RU003654"/>
    </source>
</evidence>
<feature type="chain" id="PRO_5043561914" description="phospholipase A2" evidence="14">
    <location>
        <begin position="22"/>
        <end position="150"/>
    </location>
</feature>
<feature type="signal peptide" evidence="14">
    <location>
        <begin position="1"/>
        <end position="21"/>
    </location>
</feature>
<dbReference type="GO" id="GO:0004623">
    <property type="term" value="F:phospholipase A2 activity"/>
    <property type="evidence" value="ECO:0007669"/>
    <property type="project" value="UniProtKB-EC"/>
</dbReference>
<evidence type="ECO:0000313" key="16">
    <source>
        <dbReference type="EMBL" id="CAL1532288.1"/>
    </source>
</evidence>
<evidence type="ECO:0000256" key="3">
    <source>
        <dbReference type="ARBA" id="ARBA00022525"/>
    </source>
</evidence>
<feature type="binding site" evidence="11">
    <location>
        <position position="61"/>
    </location>
    <ligand>
        <name>Ca(2+)</name>
        <dbReference type="ChEBI" id="CHEBI:29108"/>
    </ligand>
</feature>
<evidence type="ECO:0000313" key="17">
    <source>
        <dbReference type="Proteomes" id="UP001497497"/>
    </source>
</evidence>
<dbReference type="GO" id="GO:0016042">
    <property type="term" value="P:lipid catabolic process"/>
    <property type="evidence" value="ECO:0007669"/>
    <property type="project" value="UniProtKB-KW"/>
</dbReference>
<evidence type="ECO:0000256" key="2">
    <source>
        <dbReference type="ARBA" id="ARBA00013278"/>
    </source>
</evidence>
<dbReference type="EMBL" id="CAXITT010000113">
    <property type="protein sequence ID" value="CAL1532288.1"/>
    <property type="molecule type" value="Genomic_DNA"/>
</dbReference>
<evidence type="ECO:0000259" key="15">
    <source>
        <dbReference type="SMART" id="SM00085"/>
    </source>
</evidence>
<reference evidence="16 17" key="1">
    <citation type="submission" date="2024-04" db="EMBL/GenBank/DDBJ databases">
        <authorList>
            <consortium name="Genoscope - CEA"/>
            <person name="William W."/>
        </authorList>
    </citation>
    <scope>NUCLEOTIDE SEQUENCE [LARGE SCALE GENOMIC DNA]</scope>
</reference>
<evidence type="ECO:0000256" key="8">
    <source>
        <dbReference type="ARBA" id="ARBA00023098"/>
    </source>
</evidence>
<comment type="caution">
    <text evidence="16">The sequence shown here is derived from an EMBL/GenBank/DDBJ whole genome shotgun (WGS) entry which is preliminary data.</text>
</comment>
<evidence type="ECO:0000256" key="7">
    <source>
        <dbReference type="ARBA" id="ARBA00022963"/>
    </source>
</evidence>
<evidence type="ECO:0000256" key="5">
    <source>
        <dbReference type="ARBA" id="ARBA00022801"/>
    </source>
</evidence>
<evidence type="ECO:0000256" key="10">
    <source>
        <dbReference type="PIRSR" id="PIRSR601211-1"/>
    </source>
</evidence>
<feature type="disulfide bond" evidence="12">
    <location>
        <begin position="89"/>
        <end position="116"/>
    </location>
</feature>
<dbReference type="InterPro" id="IPR033113">
    <property type="entry name" value="PLA2_histidine"/>
</dbReference>
<dbReference type="SMART" id="SM00085">
    <property type="entry name" value="PA2c"/>
    <property type="match status" value="1"/>
</dbReference>
<dbReference type="PANTHER" id="PTHR11716:SF47">
    <property type="entry name" value="PHOSPHOLIPASE A2-ALPHA"/>
    <property type="match status" value="1"/>
</dbReference>
<feature type="active site" evidence="10">
    <location>
        <position position="80"/>
    </location>
</feature>
<evidence type="ECO:0000256" key="9">
    <source>
        <dbReference type="ARBA" id="ARBA00023157"/>
    </source>
</evidence>
<keyword evidence="7" id="KW-0442">Lipid degradation</keyword>
<evidence type="ECO:0000256" key="12">
    <source>
        <dbReference type="PIRSR" id="PIRSR601211-3"/>
    </source>
</evidence>
<feature type="domain" description="Phospholipase A2-like central" evidence="15">
    <location>
        <begin position="34"/>
        <end position="150"/>
    </location>
</feature>
<evidence type="ECO:0000256" key="1">
    <source>
        <dbReference type="ARBA" id="ARBA00004613"/>
    </source>
</evidence>
<keyword evidence="6 11" id="KW-0106">Calcium</keyword>
<dbReference type="Gene3D" id="1.20.90.10">
    <property type="entry name" value="Phospholipase A2 domain"/>
    <property type="match status" value="1"/>
</dbReference>
<keyword evidence="5" id="KW-0378">Hydrolase</keyword>
<dbReference type="PROSITE" id="PS00118">
    <property type="entry name" value="PA2_HIS"/>
    <property type="match status" value="1"/>
</dbReference>
<dbReference type="EC" id="3.1.1.4" evidence="2"/>
<feature type="active site" evidence="10">
    <location>
        <position position="124"/>
    </location>
</feature>
<proteinExistence type="inferred from homology"/>
<evidence type="ECO:0000256" key="6">
    <source>
        <dbReference type="ARBA" id="ARBA00022837"/>
    </source>
</evidence>
<keyword evidence="17" id="KW-1185">Reference proteome</keyword>
<dbReference type="SUPFAM" id="SSF48619">
    <property type="entry name" value="Phospholipase A2, PLA2"/>
    <property type="match status" value="1"/>
</dbReference>
<feature type="disulfide bond" evidence="12">
    <location>
        <begin position="83"/>
        <end position="123"/>
    </location>
</feature>
<sequence>MMDARSMRSFLVVVCASLVLAENESEAHFRPKRNALQLCDIINRYTGRFCLSYNNYGCFCGLRSVGSNPLDDADRCCQTHDRCFAALPCQHLPLLTYSMRCSGSSCTCNNQNRNSCQYRSCQCDVQFGECLRGTSYNRSYRNYRTHRISR</sequence>
<comment type="subcellular location">
    <subcellularLocation>
        <location evidence="1">Secreted</location>
    </subcellularLocation>
</comment>
<dbReference type="PANTHER" id="PTHR11716">
    <property type="entry name" value="PHOSPHOLIPASE A2 FAMILY MEMBER"/>
    <property type="match status" value="1"/>
</dbReference>
<feature type="disulfide bond" evidence="12">
    <location>
        <begin position="108"/>
        <end position="121"/>
    </location>
</feature>
<keyword evidence="9 12" id="KW-1015">Disulfide bond</keyword>
<feature type="disulfide bond" evidence="12">
    <location>
        <begin position="76"/>
        <end position="130"/>
    </location>
</feature>
<keyword evidence="14" id="KW-0732">Signal</keyword>
<organism evidence="16 17">
    <name type="scientific">Lymnaea stagnalis</name>
    <name type="common">Great pond snail</name>
    <name type="synonym">Helix stagnalis</name>
    <dbReference type="NCBI Taxonomy" id="6523"/>
    <lineage>
        <taxon>Eukaryota</taxon>
        <taxon>Metazoa</taxon>
        <taxon>Spiralia</taxon>
        <taxon>Lophotrochozoa</taxon>
        <taxon>Mollusca</taxon>
        <taxon>Gastropoda</taxon>
        <taxon>Heterobranchia</taxon>
        <taxon>Euthyneura</taxon>
        <taxon>Panpulmonata</taxon>
        <taxon>Hygrophila</taxon>
        <taxon>Lymnaeoidea</taxon>
        <taxon>Lymnaeidae</taxon>
        <taxon>Lymnaea</taxon>
    </lineage>
</organism>
<dbReference type="GO" id="GO:0005576">
    <property type="term" value="C:extracellular region"/>
    <property type="evidence" value="ECO:0007669"/>
    <property type="project" value="UniProtKB-SubCell"/>
</dbReference>
<dbReference type="Pfam" id="PF00068">
    <property type="entry name" value="Phospholip_A2_1"/>
    <property type="match status" value="1"/>
</dbReference>
<dbReference type="GO" id="GO:0050482">
    <property type="term" value="P:arachidonate secretion"/>
    <property type="evidence" value="ECO:0007669"/>
    <property type="project" value="InterPro"/>
</dbReference>
<evidence type="ECO:0000256" key="11">
    <source>
        <dbReference type="PIRSR" id="PIRSR601211-2"/>
    </source>
</evidence>
<dbReference type="InterPro" id="IPR001211">
    <property type="entry name" value="PLA2"/>
</dbReference>
<dbReference type="InterPro" id="IPR036444">
    <property type="entry name" value="PLipase_A2_dom_sf"/>
</dbReference>
<dbReference type="GO" id="GO:0005509">
    <property type="term" value="F:calcium ion binding"/>
    <property type="evidence" value="ECO:0007669"/>
    <property type="project" value="InterPro"/>
</dbReference>
<protein>
    <recommendedName>
        <fullName evidence="2">phospholipase A2</fullName>
        <ecNumber evidence="2">3.1.1.4</ecNumber>
    </recommendedName>
</protein>
<feature type="binding site" evidence="11">
    <location>
        <position position="81"/>
    </location>
    <ligand>
        <name>Ca(2+)</name>
        <dbReference type="ChEBI" id="CHEBI:29108"/>
    </ligand>
</feature>
<keyword evidence="3" id="KW-0964">Secreted</keyword>
<keyword evidence="8" id="KW-0443">Lipid metabolism</keyword>
<dbReference type="InterPro" id="IPR016090">
    <property type="entry name" value="PLA2-like_dom"/>
</dbReference>
<comment type="similarity">
    <text evidence="13">Belongs to the phospholipase A2 family.</text>
</comment>
<keyword evidence="4 11" id="KW-0479">Metal-binding</keyword>
<accession>A0AAV2HF80</accession>
<dbReference type="GO" id="GO:0006644">
    <property type="term" value="P:phospholipid metabolic process"/>
    <property type="evidence" value="ECO:0007669"/>
    <property type="project" value="InterPro"/>
</dbReference>
<evidence type="ECO:0000256" key="4">
    <source>
        <dbReference type="ARBA" id="ARBA00022723"/>
    </source>
</evidence>
<feature type="binding site" evidence="11">
    <location>
        <position position="59"/>
    </location>
    <ligand>
        <name>Ca(2+)</name>
        <dbReference type="ChEBI" id="CHEBI:29108"/>
    </ligand>
</feature>
<comment type="cofactor">
    <cofactor evidence="11">
        <name>Ca(2+)</name>
        <dbReference type="ChEBI" id="CHEBI:29108"/>
    </cofactor>
    <text evidence="11">Binds 1 Ca(2+) ion per subunit.</text>
</comment>
<dbReference type="CDD" id="cd00125">
    <property type="entry name" value="PLA2c"/>
    <property type="match status" value="1"/>
</dbReference>
<gene>
    <name evidence="16" type="ORF">GSLYS_00006367001</name>
</gene>
<evidence type="ECO:0000256" key="14">
    <source>
        <dbReference type="SAM" id="SignalP"/>
    </source>
</evidence>